<keyword evidence="3" id="KW-0175">Coiled coil</keyword>
<feature type="region of interest" description="Disordered" evidence="4">
    <location>
        <begin position="233"/>
        <end position="305"/>
    </location>
</feature>
<proteinExistence type="inferred from homology"/>
<feature type="coiled-coil region" evidence="3">
    <location>
        <begin position="191"/>
        <end position="218"/>
    </location>
</feature>
<feature type="compositionally biased region" description="Acidic residues" evidence="4">
    <location>
        <begin position="268"/>
        <end position="280"/>
    </location>
</feature>
<feature type="compositionally biased region" description="Basic and acidic residues" evidence="4">
    <location>
        <begin position="233"/>
        <end position="242"/>
    </location>
</feature>
<protein>
    <recommendedName>
        <fullName evidence="5">PCI domain-containing protein</fullName>
    </recommendedName>
</protein>
<evidence type="ECO:0000313" key="6">
    <source>
        <dbReference type="EMBL" id="KAF2232437.1"/>
    </source>
</evidence>
<dbReference type="PANTHER" id="PTHR15350:SF5">
    <property type="entry name" value="COP9 SIGNALOSOME COMPLEX SUBUNIT 7"/>
    <property type="match status" value="1"/>
</dbReference>
<dbReference type="GO" id="GO:0008180">
    <property type="term" value="C:COP9 signalosome"/>
    <property type="evidence" value="ECO:0007669"/>
    <property type="project" value="UniProtKB-KW"/>
</dbReference>
<dbReference type="PROSITE" id="PS50250">
    <property type="entry name" value="PCI"/>
    <property type="match status" value="1"/>
</dbReference>
<accession>A0A6A6H3G0</accession>
<comment type="similarity">
    <text evidence="1">Belongs to the CSN7/EIF3M family. CSN7 subfamily.</text>
</comment>
<keyword evidence="2" id="KW-0736">Signalosome</keyword>
<name>A0A6A6H3G0_VIRVR</name>
<evidence type="ECO:0000313" key="7">
    <source>
        <dbReference type="Proteomes" id="UP000800092"/>
    </source>
</evidence>
<evidence type="ECO:0000256" key="4">
    <source>
        <dbReference type="SAM" id="MobiDB-lite"/>
    </source>
</evidence>
<feature type="compositionally biased region" description="Gly residues" evidence="4">
    <location>
        <begin position="243"/>
        <end position="263"/>
    </location>
</feature>
<evidence type="ECO:0000256" key="2">
    <source>
        <dbReference type="ARBA" id="ARBA00022790"/>
    </source>
</evidence>
<dbReference type="EMBL" id="ML991815">
    <property type="protein sequence ID" value="KAF2232437.1"/>
    <property type="molecule type" value="Genomic_DNA"/>
</dbReference>
<organism evidence="6 7">
    <name type="scientific">Viridothelium virens</name>
    <name type="common">Speckled blister lichen</name>
    <name type="synonym">Trypethelium virens</name>
    <dbReference type="NCBI Taxonomy" id="1048519"/>
    <lineage>
        <taxon>Eukaryota</taxon>
        <taxon>Fungi</taxon>
        <taxon>Dikarya</taxon>
        <taxon>Ascomycota</taxon>
        <taxon>Pezizomycotina</taxon>
        <taxon>Dothideomycetes</taxon>
        <taxon>Dothideomycetes incertae sedis</taxon>
        <taxon>Trypetheliales</taxon>
        <taxon>Trypetheliaceae</taxon>
        <taxon>Viridothelium</taxon>
    </lineage>
</organism>
<sequence length="305" mass="32294">MEQNRALNALEPFLALSKSATSARAAADLTTQATSASHTFVFAELLQTPNIQALAQNKEYASHLKLLEIFAWGTWQDYLNAQSTLPPLNEQQTHKLRLLTLLTLLTNSTTTTSTNGTTTNEPLTYSHLQTTLSLASPRALEDLLISAIYSSLLTGSLSPATSTTDITSVAALRDLAPGSIPRMASSLDAWQARCDAELQSLEAQIQGIRERSRREARRRRVAAEGFERAMSVVEKEREREKGAGGGGGLGLGVGVGAGTGGKRSAGEGQEEELDVMDLDGENVGGRKKGGAGGGGPFSGVGRRLG</sequence>
<dbReference type="Proteomes" id="UP000800092">
    <property type="component" value="Unassembled WGS sequence"/>
</dbReference>
<evidence type="ECO:0000256" key="3">
    <source>
        <dbReference type="SAM" id="Coils"/>
    </source>
</evidence>
<evidence type="ECO:0000256" key="1">
    <source>
        <dbReference type="ARBA" id="ARBA00008482"/>
    </source>
</evidence>
<gene>
    <name evidence="6" type="ORF">EV356DRAFT_505182</name>
</gene>
<dbReference type="InterPro" id="IPR000717">
    <property type="entry name" value="PCI_dom"/>
</dbReference>
<feature type="domain" description="PCI" evidence="5">
    <location>
        <begin position="1"/>
        <end position="171"/>
    </location>
</feature>
<evidence type="ECO:0000259" key="5">
    <source>
        <dbReference type="PROSITE" id="PS50250"/>
    </source>
</evidence>
<dbReference type="OrthoDB" id="10265275at2759"/>
<dbReference type="InterPro" id="IPR045237">
    <property type="entry name" value="COPS7/eIF3m"/>
</dbReference>
<reference evidence="6" key="1">
    <citation type="journal article" date="2020" name="Stud. Mycol.">
        <title>101 Dothideomycetes genomes: a test case for predicting lifestyles and emergence of pathogens.</title>
        <authorList>
            <person name="Haridas S."/>
            <person name="Albert R."/>
            <person name="Binder M."/>
            <person name="Bloem J."/>
            <person name="Labutti K."/>
            <person name="Salamov A."/>
            <person name="Andreopoulos B."/>
            <person name="Baker S."/>
            <person name="Barry K."/>
            <person name="Bills G."/>
            <person name="Bluhm B."/>
            <person name="Cannon C."/>
            <person name="Castanera R."/>
            <person name="Culley D."/>
            <person name="Daum C."/>
            <person name="Ezra D."/>
            <person name="Gonzalez J."/>
            <person name="Henrissat B."/>
            <person name="Kuo A."/>
            <person name="Liang C."/>
            <person name="Lipzen A."/>
            <person name="Lutzoni F."/>
            <person name="Magnuson J."/>
            <person name="Mondo S."/>
            <person name="Nolan M."/>
            <person name="Ohm R."/>
            <person name="Pangilinan J."/>
            <person name="Park H.-J."/>
            <person name="Ramirez L."/>
            <person name="Alfaro M."/>
            <person name="Sun H."/>
            <person name="Tritt A."/>
            <person name="Yoshinaga Y."/>
            <person name="Zwiers L.-H."/>
            <person name="Turgeon B."/>
            <person name="Goodwin S."/>
            <person name="Spatafora J."/>
            <person name="Crous P."/>
            <person name="Grigoriev I."/>
        </authorList>
    </citation>
    <scope>NUCLEOTIDE SEQUENCE</scope>
    <source>
        <strain evidence="6">Tuck. ex Michener</strain>
    </source>
</reference>
<dbReference type="AlphaFoldDB" id="A0A6A6H3G0"/>
<dbReference type="Pfam" id="PF22061">
    <property type="entry name" value="CSN7_HB_subdom"/>
    <property type="match status" value="1"/>
</dbReference>
<dbReference type="PANTHER" id="PTHR15350">
    <property type="entry name" value="COP9 SIGNALOSOME COMPLEX SUBUNIT 7/DENDRITIC CELL PROTEIN GA17"/>
    <property type="match status" value="1"/>
</dbReference>
<keyword evidence="7" id="KW-1185">Reference proteome</keyword>